<dbReference type="InterPro" id="IPR010918">
    <property type="entry name" value="PurM-like_C_dom"/>
</dbReference>
<evidence type="ECO:0000256" key="1">
    <source>
        <dbReference type="ARBA" id="ARBA00006243"/>
    </source>
</evidence>
<name>A0A8I0A716_9CLOT</name>
<protein>
    <submittedName>
        <fullName evidence="4">Hydrogenase expression/formation protein HypE</fullName>
    </submittedName>
</protein>
<dbReference type="PIRSF" id="PIRSF005644">
    <property type="entry name" value="Hdrgns_mtr_HypE"/>
    <property type="match status" value="1"/>
</dbReference>
<dbReference type="Pfam" id="PF02769">
    <property type="entry name" value="AIRS_C"/>
    <property type="match status" value="1"/>
</dbReference>
<dbReference type="PANTHER" id="PTHR30303">
    <property type="entry name" value="HYDROGENASE ISOENZYMES FORMATION PROTEIN HYPE"/>
    <property type="match status" value="1"/>
</dbReference>
<evidence type="ECO:0000313" key="5">
    <source>
        <dbReference type="Proteomes" id="UP000662088"/>
    </source>
</evidence>
<dbReference type="NCBIfam" id="TIGR02124">
    <property type="entry name" value="hypE"/>
    <property type="match status" value="1"/>
</dbReference>
<dbReference type="CDD" id="cd02197">
    <property type="entry name" value="HypE"/>
    <property type="match status" value="1"/>
</dbReference>
<sequence>MDFIQLSHGSGGEETNKLIEELFFKYLGNEFLLQKNDATTLGKISGEIAMTTDSFVVDPIFFNGGNIGKLSICGTVNDLSVVGAIPLYLSLSLIIEEGLAINELEEIIKTISHEAMKANIKIVCGDTKVVEKGNGDKLFINTTGIGVISRNRPLGLRSIKVGDKIIISGTIGEHGAAIMNERNNLCESSLLKSDCQSLNGIIESILNSSSEIKVMRDPTRGGVITTLLEIIDASNKEMLIYEDKLPISAEVSEFSGLLGLNPLYMANEGKVIIIVSNQHAIDVLNLLRNSQEGQEATIIGEVIADGKKNLYLETIIGAKIKCFPMKGEQLPRIC</sequence>
<dbReference type="InterPro" id="IPR011854">
    <property type="entry name" value="HypE"/>
</dbReference>
<dbReference type="PANTHER" id="PTHR30303:SF0">
    <property type="entry name" value="CARBAMOYL DEHYDRATASE HYPE"/>
    <property type="match status" value="1"/>
</dbReference>
<dbReference type="SUPFAM" id="SSF55326">
    <property type="entry name" value="PurM N-terminal domain-like"/>
    <property type="match status" value="1"/>
</dbReference>
<reference evidence="4" key="1">
    <citation type="submission" date="2020-08" db="EMBL/GenBank/DDBJ databases">
        <title>Genome public.</title>
        <authorList>
            <person name="Liu C."/>
            <person name="Sun Q."/>
        </authorList>
    </citation>
    <scope>NUCLEOTIDE SEQUENCE</scope>
    <source>
        <strain evidence="4">NSJ-42</strain>
    </source>
</reference>
<dbReference type="SUPFAM" id="SSF56042">
    <property type="entry name" value="PurM C-terminal domain-like"/>
    <property type="match status" value="1"/>
</dbReference>
<dbReference type="EMBL" id="JACOOQ010000016">
    <property type="protein sequence ID" value="MBC5640739.1"/>
    <property type="molecule type" value="Genomic_DNA"/>
</dbReference>
<evidence type="ECO:0000313" key="4">
    <source>
        <dbReference type="EMBL" id="MBC5640739.1"/>
    </source>
</evidence>
<dbReference type="InterPro" id="IPR016188">
    <property type="entry name" value="PurM-like_N"/>
</dbReference>
<accession>A0A8I0A716</accession>
<feature type="domain" description="PurM-like C-terminal" evidence="3">
    <location>
        <begin position="160"/>
        <end position="311"/>
    </location>
</feature>
<dbReference type="RefSeq" id="WP_186835359.1">
    <property type="nucleotide sequence ID" value="NZ_JACOOQ010000016.1"/>
</dbReference>
<dbReference type="Gene3D" id="3.90.650.10">
    <property type="entry name" value="PurM-like C-terminal domain"/>
    <property type="match status" value="1"/>
</dbReference>
<comment type="caution">
    <text evidence="4">The sequence shown here is derived from an EMBL/GenBank/DDBJ whole genome shotgun (WGS) entry which is preliminary data.</text>
</comment>
<feature type="domain" description="PurM-like N-terminal" evidence="2">
    <location>
        <begin position="45"/>
        <end position="148"/>
    </location>
</feature>
<dbReference type="AlphaFoldDB" id="A0A8I0A716"/>
<dbReference type="InterPro" id="IPR036676">
    <property type="entry name" value="PurM-like_C_sf"/>
</dbReference>
<gene>
    <name evidence="4" type="primary">hypE</name>
    <name evidence="4" type="ORF">H8R92_09965</name>
</gene>
<comment type="similarity">
    <text evidence="1">Belongs to the HypE family.</text>
</comment>
<dbReference type="Proteomes" id="UP000662088">
    <property type="component" value="Unassembled WGS sequence"/>
</dbReference>
<dbReference type="Pfam" id="PF00586">
    <property type="entry name" value="AIRS"/>
    <property type="match status" value="1"/>
</dbReference>
<dbReference type="InterPro" id="IPR036921">
    <property type="entry name" value="PurM-like_N_sf"/>
</dbReference>
<dbReference type="GO" id="GO:0051604">
    <property type="term" value="P:protein maturation"/>
    <property type="evidence" value="ECO:0007669"/>
    <property type="project" value="TreeGrafter"/>
</dbReference>
<dbReference type="Gene3D" id="3.30.1330.10">
    <property type="entry name" value="PurM-like, N-terminal domain"/>
    <property type="match status" value="1"/>
</dbReference>
<evidence type="ECO:0000259" key="2">
    <source>
        <dbReference type="Pfam" id="PF00586"/>
    </source>
</evidence>
<evidence type="ECO:0000259" key="3">
    <source>
        <dbReference type="Pfam" id="PF02769"/>
    </source>
</evidence>
<organism evidence="4 5">
    <name type="scientific">Clostridium lentum</name>
    <dbReference type="NCBI Taxonomy" id="2763037"/>
    <lineage>
        <taxon>Bacteria</taxon>
        <taxon>Bacillati</taxon>
        <taxon>Bacillota</taxon>
        <taxon>Clostridia</taxon>
        <taxon>Eubacteriales</taxon>
        <taxon>Clostridiaceae</taxon>
        <taxon>Clostridium</taxon>
    </lineage>
</organism>
<keyword evidence="5" id="KW-1185">Reference proteome</keyword>
<proteinExistence type="inferred from homology"/>